<keyword evidence="12" id="KW-0378">Hydrolase</keyword>
<evidence type="ECO:0000256" key="15">
    <source>
        <dbReference type="ARBA" id="ARBA00023136"/>
    </source>
</evidence>
<evidence type="ECO:0000256" key="26">
    <source>
        <dbReference type="SAM" id="SignalP"/>
    </source>
</evidence>
<evidence type="ECO:0000256" key="2">
    <source>
        <dbReference type="ARBA" id="ARBA00004207"/>
    </source>
</evidence>
<dbReference type="OrthoDB" id="2739686at2759"/>
<feature type="domain" description="Sialidase" evidence="27">
    <location>
        <begin position="75"/>
        <end position="350"/>
    </location>
</feature>
<dbReference type="FunFam" id="2.120.10.10:FF:000003">
    <property type="entry name" value="Neuraminidase 1"/>
    <property type="match status" value="1"/>
</dbReference>
<keyword evidence="17" id="KW-0458">Lysosome</keyword>
<keyword evidence="20" id="KW-0968">Cytoplasmic vesicle</keyword>
<evidence type="ECO:0000256" key="21">
    <source>
        <dbReference type="ARBA" id="ARBA00037235"/>
    </source>
</evidence>
<keyword evidence="29" id="KW-1185">Reference proteome</keyword>
<proteinExistence type="inferred from homology"/>
<evidence type="ECO:0000256" key="12">
    <source>
        <dbReference type="ARBA" id="ARBA00022801"/>
    </source>
</evidence>
<evidence type="ECO:0000256" key="20">
    <source>
        <dbReference type="ARBA" id="ARBA00023329"/>
    </source>
</evidence>
<keyword evidence="14" id="KW-0443">Lipid metabolism</keyword>
<keyword evidence="11" id="KW-0677">Repeat</keyword>
<evidence type="ECO:0000256" key="18">
    <source>
        <dbReference type="ARBA" id="ARBA00023277"/>
    </source>
</evidence>
<evidence type="ECO:0000256" key="4">
    <source>
        <dbReference type="ARBA" id="ARBA00004236"/>
    </source>
</evidence>
<comment type="catalytic activity">
    <reaction evidence="1">
        <text>Hydrolysis of alpha-(2-&gt;3)-, alpha-(2-&gt;6)-, alpha-(2-&gt;8)- glycosidic linkages of terminal sialic acid residues in oligosaccharides, glycoproteins, glycolipids, colominic acid and synthetic substrates.</text>
        <dbReference type="EC" id="3.2.1.18"/>
    </reaction>
</comment>
<dbReference type="AlphaFoldDB" id="A0A8K0AAM7"/>
<evidence type="ECO:0000256" key="10">
    <source>
        <dbReference type="ARBA" id="ARBA00022729"/>
    </source>
</evidence>
<keyword evidence="18" id="KW-0119">Carbohydrate metabolism</keyword>
<evidence type="ECO:0000256" key="8">
    <source>
        <dbReference type="ARBA" id="ARBA00022475"/>
    </source>
</evidence>
<keyword evidence="10 26" id="KW-0732">Signal</keyword>
<evidence type="ECO:0000256" key="1">
    <source>
        <dbReference type="ARBA" id="ARBA00000427"/>
    </source>
</evidence>
<evidence type="ECO:0000256" key="19">
    <source>
        <dbReference type="ARBA" id="ARBA00023295"/>
    </source>
</evidence>
<evidence type="ECO:0000256" key="13">
    <source>
        <dbReference type="ARBA" id="ARBA00022963"/>
    </source>
</evidence>
<dbReference type="Gene3D" id="2.120.10.10">
    <property type="match status" value="1"/>
</dbReference>
<dbReference type="SUPFAM" id="SSF50939">
    <property type="entry name" value="Sialidases"/>
    <property type="match status" value="1"/>
</dbReference>
<dbReference type="PANTHER" id="PTHR10628">
    <property type="entry name" value="SIALIDASE"/>
    <property type="match status" value="1"/>
</dbReference>
<dbReference type="PANTHER" id="PTHR10628:SF25">
    <property type="entry name" value="SIALIDASE-1"/>
    <property type="match status" value="1"/>
</dbReference>
<comment type="similarity">
    <text evidence="6">Belongs to the glycosyl hydrolase 33 family.</text>
</comment>
<evidence type="ECO:0000256" key="24">
    <source>
        <dbReference type="ARBA" id="ARBA00041332"/>
    </source>
</evidence>
<feature type="signal peptide" evidence="26">
    <location>
        <begin position="1"/>
        <end position="24"/>
    </location>
</feature>
<keyword evidence="13" id="KW-0442">Lipid degradation</keyword>
<dbReference type="InterPro" id="IPR011040">
    <property type="entry name" value="Sialidase"/>
</dbReference>
<dbReference type="EC" id="3.2.1.18" evidence="7"/>
<evidence type="ECO:0000256" key="23">
    <source>
        <dbReference type="ARBA" id="ARBA00040509"/>
    </source>
</evidence>
<evidence type="ECO:0000256" key="6">
    <source>
        <dbReference type="ARBA" id="ARBA00009348"/>
    </source>
</evidence>
<dbReference type="Pfam" id="PF13088">
    <property type="entry name" value="BNR_2"/>
    <property type="match status" value="1"/>
</dbReference>
<name>A0A8K0AAM7_BRALA</name>
<keyword evidence="16" id="KW-0325">Glycoprotein</keyword>
<evidence type="ECO:0000259" key="27">
    <source>
        <dbReference type="Pfam" id="PF13088"/>
    </source>
</evidence>
<feature type="chain" id="PRO_5035467889" description="Sialidase-1" evidence="26">
    <location>
        <begin position="25"/>
        <end position="386"/>
    </location>
</feature>
<dbReference type="InterPro" id="IPR026856">
    <property type="entry name" value="Sialidase_fam"/>
</dbReference>
<dbReference type="GO" id="GO:0031410">
    <property type="term" value="C:cytoplasmic vesicle"/>
    <property type="evidence" value="ECO:0007669"/>
    <property type="project" value="UniProtKB-SubCell"/>
</dbReference>
<gene>
    <name evidence="28" type="primary">NEU1</name>
    <name evidence="28" type="ORF">BLAG_LOCUS23827</name>
</gene>
<evidence type="ECO:0000256" key="16">
    <source>
        <dbReference type="ARBA" id="ARBA00023180"/>
    </source>
</evidence>
<evidence type="ECO:0000256" key="7">
    <source>
        <dbReference type="ARBA" id="ARBA00012733"/>
    </source>
</evidence>
<evidence type="ECO:0000256" key="14">
    <source>
        <dbReference type="ARBA" id="ARBA00023098"/>
    </source>
</evidence>
<evidence type="ECO:0000256" key="17">
    <source>
        <dbReference type="ARBA" id="ARBA00023228"/>
    </source>
</evidence>
<evidence type="ECO:0000256" key="22">
    <source>
        <dbReference type="ARBA" id="ARBA00038519"/>
    </source>
</evidence>
<dbReference type="InterPro" id="IPR036278">
    <property type="entry name" value="Sialidase_sf"/>
</dbReference>
<dbReference type="GO" id="GO:0005765">
    <property type="term" value="C:lysosomal membrane"/>
    <property type="evidence" value="ECO:0007669"/>
    <property type="project" value="UniProtKB-SubCell"/>
</dbReference>
<accession>A0A8K0AAM7</accession>
<evidence type="ECO:0000313" key="29">
    <source>
        <dbReference type="Proteomes" id="UP000838412"/>
    </source>
</evidence>
<dbReference type="GO" id="GO:0006689">
    <property type="term" value="P:ganglioside catabolic process"/>
    <property type="evidence" value="ECO:0007669"/>
    <property type="project" value="TreeGrafter"/>
</dbReference>
<keyword evidence="15" id="KW-0472">Membrane</keyword>
<comment type="subunit">
    <text evidence="22">Interacts with cathepsin A (protective protein), beta-galactosidase and N-acetylgalactosamine-6-sulfate sulfatase in a multienzyme complex.</text>
</comment>
<dbReference type="CDD" id="cd15482">
    <property type="entry name" value="Sialidase_non-viral"/>
    <property type="match status" value="1"/>
</dbReference>
<dbReference type="GO" id="GO:0004308">
    <property type="term" value="F:exo-alpha-sialidase activity"/>
    <property type="evidence" value="ECO:0007669"/>
    <property type="project" value="UniProtKB-EC"/>
</dbReference>
<evidence type="ECO:0000313" key="28">
    <source>
        <dbReference type="EMBL" id="CAH1272057.1"/>
    </source>
</evidence>
<dbReference type="GO" id="GO:0009313">
    <property type="term" value="P:oligosaccharide catabolic process"/>
    <property type="evidence" value="ECO:0007669"/>
    <property type="project" value="TreeGrafter"/>
</dbReference>
<evidence type="ECO:0000256" key="11">
    <source>
        <dbReference type="ARBA" id="ARBA00022737"/>
    </source>
</evidence>
<protein>
    <recommendedName>
        <fullName evidence="23">Sialidase-1</fullName>
        <ecNumber evidence="7">3.2.1.18</ecNumber>
    </recommendedName>
    <alternativeName>
        <fullName evidence="25">Lysosomal sialidase</fullName>
    </alternativeName>
    <alternativeName>
        <fullName evidence="24">N-acetyl-alpha-neuraminidase 1</fullName>
    </alternativeName>
</protein>
<dbReference type="GO" id="GO:0043202">
    <property type="term" value="C:lysosomal lumen"/>
    <property type="evidence" value="ECO:0007669"/>
    <property type="project" value="UniProtKB-SubCell"/>
</dbReference>
<keyword evidence="19" id="KW-0326">Glycosidase</keyword>
<keyword evidence="8" id="KW-1003">Cell membrane</keyword>
<comment type="subcellular location">
    <subcellularLocation>
        <location evidence="4">Cell membrane</location>
    </subcellularLocation>
    <subcellularLocation>
        <location evidence="5">Cytoplasmic vesicle</location>
    </subcellularLocation>
    <subcellularLocation>
        <location evidence="3">Lysosome lumen</location>
    </subcellularLocation>
    <subcellularLocation>
        <location evidence="2">Lysosome membrane</location>
        <topology evidence="2">Peripheral membrane protein</topology>
        <orientation evidence="2">Lumenal side</orientation>
    </subcellularLocation>
</comment>
<keyword evidence="9" id="KW-0597">Phosphoprotein</keyword>
<dbReference type="Proteomes" id="UP000838412">
    <property type="component" value="Chromosome 8"/>
</dbReference>
<comment type="function">
    <text evidence="21">Catalyzes the removal of sialic acid (N-acetylneuraminic acid) moieties from glycoproteins and glycolipids. To be active, it is strictly dependent on its presence in the multienzyme complex. Appears to have a preference for alpha 2-3 and alpha 2-6 sialyl linkage.</text>
</comment>
<reference evidence="28" key="1">
    <citation type="submission" date="2022-01" db="EMBL/GenBank/DDBJ databases">
        <authorList>
            <person name="Braso-Vives M."/>
        </authorList>
    </citation>
    <scope>NUCLEOTIDE SEQUENCE</scope>
</reference>
<organism evidence="28 29">
    <name type="scientific">Branchiostoma lanceolatum</name>
    <name type="common">Common lancelet</name>
    <name type="synonym">Amphioxus lanceolatum</name>
    <dbReference type="NCBI Taxonomy" id="7740"/>
    <lineage>
        <taxon>Eukaryota</taxon>
        <taxon>Metazoa</taxon>
        <taxon>Chordata</taxon>
        <taxon>Cephalochordata</taxon>
        <taxon>Leptocardii</taxon>
        <taxon>Amphioxiformes</taxon>
        <taxon>Branchiostomatidae</taxon>
        <taxon>Branchiostoma</taxon>
    </lineage>
</organism>
<evidence type="ECO:0000256" key="25">
    <source>
        <dbReference type="ARBA" id="ARBA00041413"/>
    </source>
</evidence>
<sequence>MADVRRIVAVLSVFLFGLCQHGSSQQPSPVSPLIVEEQLLYVGGTWGEVHTYRIPIMVGTPKGNLITVVEARQYSSGDSGPKFMAIRRSEDKGSTWSEMAYVLNDGTFQDGMNLGTILVDEITNEIFVFYTHCAHYVQCKVATTYMVSSRDEGKSWSDPRNISQEIGTQMFAPGPGYGLQKKYAPHKGRLFTCGHSTLNMNAISCLVSDNHGKNWTKYDAVKSIPYGQRKKTGDFCPGEPQPLELPDGSIVVNARNQYLYHCHCRIIMRSYDGGETFPLEHLYFDETLIDPAVAAGVYYHNGVMYFSNTASEVHRSNLMLRWSYDNGTTWPGALPIWAKPAAYSTLMMLPTNDVDDQQHLYLLYEKGEKSSAESISLVKISLYGNL</sequence>
<evidence type="ECO:0000256" key="3">
    <source>
        <dbReference type="ARBA" id="ARBA00004227"/>
    </source>
</evidence>
<evidence type="ECO:0000256" key="9">
    <source>
        <dbReference type="ARBA" id="ARBA00022553"/>
    </source>
</evidence>
<dbReference type="EMBL" id="OV696693">
    <property type="protein sequence ID" value="CAH1272057.1"/>
    <property type="molecule type" value="Genomic_DNA"/>
</dbReference>
<evidence type="ECO:0000256" key="5">
    <source>
        <dbReference type="ARBA" id="ARBA00004541"/>
    </source>
</evidence>
<dbReference type="GO" id="GO:0005886">
    <property type="term" value="C:plasma membrane"/>
    <property type="evidence" value="ECO:0007669"/>
    <property type="project" value="UniProtKB-SubCell"/>
</dbReference>